<dbReference type="AlphaFoldDB" id="A0A1H2N0C2"/>
<keyword evidence="3" id="KW-1185">Reference proteome</keyword>
<dbReference type="SUPFAM" id="SSF159245">
    <property type="entry name" value="AttH-like"/>
    <property type="match status" value="1"/>
</dbReference>
<dbReference type="OrthoDB" id="5185752at2"/>
<accession>A0A1H2N0C2</accession>
<dbReference type="STRING" id="546874.SAMN04488544_3008"/>
<evidence type="ECO:0000256" key="1">
    <source>
        <dbReference type="SAM" id="MobiDB-lite"/>
    </source>
</evidence>
<organism evidence="2 3">
    <name type="scientific">Microlunatus sagamiharensis</name>
    <dbReference type="NCBI Taxonomy" id="546874"/>
    <lineage>
        <taxon>Bacteria</taxon>
        <taxon>Bacillati</taxon>
        <taxon>Actinomycetota</taxon>
        <taxon>Actinomycetes</taxon>
        <taxon>Propionibacteriales</taxon>
        <taxon>Propionibacteriaceae</taxon>
        <taxon>Microlunatus</taxon>
    </lineage>
</organism>
<feature type="compositionally biased region" description="Basic residues" evidence="1">
    <location>
        <begin position="1"/>
        <end position="10"/>
    </location>
</feature>
<proteinExistence type="predicted"/>
<dbReference type="InterPro" id="IPR021243">
    <property type="entry name" value="DUF2804"/>
</dbReference>
<dbReference type="PANTHER" id="PTHR35868:SF4">
    <property type="entry name" value="DUF2804 DOMAIN-CONTAINING PROTEIN"/>
    <property type="match status" value="1"/>
</dbReference>
<dbReference type="EMBL" id="LT629799">
    <property type="protein sequence ID" value="SDU98515.1"/>
    <property type="molecule type" value="Genomic_DNA"/>
</dbReference>
<gene>
    <name evidence="2" type="ORF">SAMN04488544_3008</name>
</gene>
<dbReference type="RefSeq" id="WP_157719988.1">
    <property type="nucleotide sequence ID" value="NZ_LT629799.1"/>
</dbReference>
<dbReference type="Proteomes" id="UP000198825">
    <property type="component" value="Chromosome I"/>
</dbReference>
<protein>
    <recommendedName>
        <fullName evidence="4">DUF2804 domain-containing protein</fullName>
    </recommendedName>
</protein>
<sequence length="285" mass="32130">MPDRGKRRTVGYRGDGSDRPDDLPLPPRTAPLLDRWRLRKHWRYVGFFSADHLVCAARVHVGPVAQEFWGVWDRDGRVLHEHTRLRAGRVHLPPGRVLVADRGAELDLALDESPSSAVEVVTPVGHAWTWTRKQLVPARGTFRLGGREHHLDGHALVDDNDGYHPRLTRWWWSGGTAVVDDGRTVSWSVIVGLNDTLPDVENTLWVDGVPRPLGPVVFAPDLAWVRFADGRELRFHAEAERAKVVDLLVIRSAYRQPFGTFTGTLPGGLVVQHAWGVMEQHRALW</sequence>
<name>A0A1H2N0C2_9ACTN</name>
<dbReference type="Pfam" id="PF10974">
    <property type="entry name" value="DUF2804"/>
    <property type="match status" value="1"/>
</dbReference>
<feature type="region of interest" description="Disordered" evidence="1">
    <location>
        <begin position="1"/>
        <end position="26"/>
    </location>
</feature>
<reference evidence="3" key="1">
    <citation type="submission" date="2016-10" db="EMBL/GenBank/DDBJ databases">
        <authorList>
            <person name="Varghese N."/>
            <person name="Submissions S."/>
        </authorList>
    </citation>
    <scope>NUCLEOTIDE SEQUENCE [LARGE SCALE GENOMIC DNA]</scope>
    <source>
        <strain evidence="3">DSM 21743</strain>
    </source>
</reference>
<evidence type="ECO:0000313" key="2">
    <source>
        <dbReference type="EMBL" id="SDU98515.1"/>
    </source>
</evidence>
<dbReference type="PANTHER" id="PTHR35868">
    <property type="entry name" value="DUF2804 DOMAIN-CONTAINING PROTEIN-RELATED"/>
    <property type="match status" value="1"/>
</dbReference>
<evidence type="ECO:0008006" key="4">
    <source>
        <dbReference type="Google" id="ProtNLM"/>
    </source>
</evidence>
<evidence type="ECO:0000313" key="3">
    <source>
        <dbReference type="Proteomes" id="UP000198825"/>
    </source>
</evidence>